<dbReference type="EMBL" id="JAINZM010000035">
    <property type="protein sequence ID" value="MCW6058657.1"/>
    <property type="molecule type" value="Genomic_DNA"/>
</dbReference>
<keyword evidence="6" id="KW-1185">Reference proteome</keyword>
<gene>
    <name evidence="5" type="ORF">K7K06_23850</name>
</gene>
<name>A0ABT3LQD9_9PSED</name>
<comment type="caution">
    <text evidence="5">The sequence shown here is derived from an EMBL/GenBank/DDBJ whole genome shotgun (WGS) entry which is preliminary data.</text>
</comment>
<evidence type="ECO:0000313" key="6">
    <source>
        <dbReference type="Proteomes" id="UP001142690"/>
    </source>
</evidence>
<evidence type="ECO:0000256" key="3">
    <source>
        <dbReference type="SAM" id="MobiDB-lite"/>
    </source>
</evidence>
<dbReference type="InterPro" id="IPR029039">
    <property type="entry name" value="Flavoprotein-like_sf"/>
</dbReference>
<evidence type="ECO:0000256" key="2">
    <source>
        <dbReference type="ARBA" id="ARBA00023002"/>
    </source>
</evidence>
<keyword evidence="2" id="KW-0560">Oxidoreductase</keyword>
<dbReference type="PANTHER" id="PTHR10204">
    <property type="entry name" value="NAD P H OXIDOREDUCTASE-RELATED"/>
    <property type="match status" value="1"/>
</dbReference>
<evidence type="ECO:0000313" key="5">
    <source>
        <dbReference type="EMBL" id="MCW6058657.1"/>
    </source>
</evidence>
<dbReference type="PANTHER" id="PTHR10204:SF34">
    <property type="entry name" value="NAD(P)H DEHYDROGENASE [QUINONE] 1 ISOFORM 1"/>
    <property type="match status" value="1"/>
</dbReference>
<comment type="similarity">
    <text evidence="1">Belongs to the NAD(P)H dehydrogenase (quinone) family.</text>
</comment>
<dbReference type="Pfam" id="PF02525">
    <property type="entry name" value="Flavodoxin_2"/>
    <property type="match status" value="1"/>
</dbReference>
<sequence>MHVLIVIAHPESQSLTHSIAARVAKGIVLGDSASVVEVANLAQEAFNPCFTEADLQVHRHKASPPLDVQREQARIERADTLILVYPIYWWSMPALLKGWIDRVFSNGWAFDFDPEGSLTKKLGKLSVHLIGIGGADPLTYERHGYGTAMKTQMDQGIFGYCGAEVHISKLLLNSENSGAVHALEMAEQLGRIISSEASPSTADTESLNYREHAGPNLK</sequence>
<feature type="compositionally biased region" description="Basic and acidic residues" evidence="3">
    <location>
        <begin position="208"/>
        <end position="218"/>
    </location>
</feature>
<reference evidence="5" key="1">
    <citation type="submission" date="2021-08" db="EMBL/GenBank/DDBJ databases">
        <title>Characterization of Pseudomonas fragariae.</title>
        <authorList>
            <person name="Carvalho R."/>
            <person name="Marin M."/>
        </authorList>
    </citation>
    <scope>NUCLEOTIDE SEQUENCE</scope>
    <source>
        <strain evidence="5">17</strain>
    </source>
</reference>
<feature type="compositionally biased region" description="Polar residues" evidence="3">
    <location>
        <begin position="195"/>
        <end position="207"/>
    </location>
</feature>
<feature type="region of interest" description="Disordered" evidence="3">
    <location>
        <begin position="195"/>
        <end position="218"/>
    </location>
</feature>
<evidence type="ECO:0000256" key="1">
    <source>
        <dbReference type="ARBA" id="ARBA00006252"/>
    </source>
</evidence>
<evidence type="ECO:0000259" key="4">
    <source>
        <dbReference type="Pfam" id="PF02525"/>
    </source>
</evidence>
<dbReference type="Proteomes" id="UP001142690">
    <property type="component" value="Unassembled WGS sequence"/>
</dbReference>
<dbReference type="Gene3D" id="3.40.50.360">
    <property type="match status" value="1"/>
</dbReference>
<feature type="domain" description="Flavodoxin-like fold" evidence="4">
    <location>
        <begin position="1"/>
        <end position="165"/>
    </location>
</feature>
<dbReference type="SUPFAM" id="SSF52218">
    <property type="entry name" value="Flavoproteins"/>
    <property type="match status" value="1"/>
</dbReference>
<dbReference type="InterPro" id="IPR051545">
    <property type="entry name" value="NAD(P)H_dehydrogenase_qn"/>
</dbReference>
<organism evidence="5 6">
    <name type="scientific">Pseudomonas fragariae</name>
    <name type="common">ex Marin et al. 2024</name>
    <dbReference type="NCBI Taxonomy" id="3080056"/>
    <lineage>
        <taxon>Bacteria</taxon>
        <taxon>Pseudomonadati</taxon>
        <taxon>Pseudomonadota</taxon>
        <taxon>Gammaproteobacteria</taxon>
        <taxon>Pseudomonadales</taxon>
        <taxon>Pseudomonadaceae</taxon>
        <taxon>Pseudomonas</taxon>
    </lineage>
</organism>
<protein>
    <submittedName>
        <fullName evidence="5">NAD(P)H-dependent oxidoreductase</fullName>
    </submittedName>
</protein>
<proteinExistence type="inferred from homology"/>
<dbReference type="InterPro" id="IPR003680">
    <property type="entry name" value="Flavodoxin_fold"/>
</dbReference>
<accession>A0ABT3LQD9</accession>